<accession>A0A7J7BXZ3</accession>
<feature type="transmembrane region" description="Helical" evidence="1">
    <location>
        <begin position="64"/>
        <end position="87"/>
    </location>
</feature>
<organism evidence="2 3">
    <name type="scientific">Tripterygium wilfordii</name>
    <name type="common">Thunder God vine</name>
    <dbReference type="NCBI Taxonomy" id="458696"/>
    <lineage>
        <taxon>Eukaryota</taxon>
        <taxon>Viridiplantae</taxon>
        <taxon>Streptophyta</taxon>
        <taxon>Embryophyta</taxon>
        <taxon>Tracheophyta</taxon>
        <taxon>Spermatophyta</taxon>
        <taxon>Magnoliopsida</taxon>
        <taxon>eudicotyledons</taxon>
        <taxon>Gunneridae</taxon>
        <taxon>Pentapetalae</taxon>
        <taxon>rosids</taxon>
        <taxon>fabids</taxon>
        <taxon>Celastrales</taxon>
        <taxon>Celastraceae</taxon>
        <taxon>Tripterygium</taxon>
    </lineage>
</organism>
<name>A0A7J7BXZ3_TRIWF</name>
<evidence type="ECO:0000313" key="2">
    <source>
        <dbReference type="EMBL" id="KAF5726688.1"/>
    </source>
</evidence>
<keyword evidence="3" id="KW-1185">Reference proteome</keyword>
<dbReference type="Proteomes" id="UP000593562">
    <property type="component" value="Unassembled WGS sequence"/>
</dbReference>
<keyword evidence="1" id="KW-0472">Membrane</keyword>
<sequence length="107" mass="12504">MCKGIKPLLSSPLLNNPHVISARFYRFSSKLLKTNQDFIIFVLIMKIFSSFQFQLCCSRDFYGLYLNWVLVVSVFYISTLMVLLQVLSLSLFVDWWWAIHLSVLSTV</sequence>
<evidence type="ECO:0000313" key="3">
    <source>
        <dbReference type="Proteomes" id="UP000593562"/>
    </source>
</evidence>
<dbReference type="InParanoid" id="A0A7J7BXZ3"/>
<dbReference type="EMBL" id="JAAARO010000022">
    <property type="protein sequence ID" value="KAF5726688.1"/>
    <property type="molecule type" value="Genomic_DNA"/>
</dbReference>
<reference evidence="2 3" key="1">
    <citation type="journal article" date="2020" name="Nat. Commun.">
        <title>Genome of Tripterygium wilfordii and identification of cytochrome P450 involved in triptolide biosynthesis.</title>
        <authorList>
            <person name="Tu L."/>
            <person name="Su P."/>
            <person name="Zhang Z."/>
            <person name="Gao L."/>
            <person name="Wang J."/>
            <person name="Hu T."/>
            <person name="Zhou J."/>
            <person name="Zhang Y."/>
            <person name="Zhao Y."/>
            <person name="Liu Y."/>
            <person name="Song Y."/>
            <person name="Tong Y."/>
            <person name="Lu Y."/>
            <person name="Yang J."/>
            <person name="Xu C."/>
            <person name="Jia M."/>
            <person name="Peters R.J."/>
            <person name="Huang L."/>
            <person name="Gao W."/>
        </authorList>
    </citation>
    <scope>NUCLEOTIDE SEQUENCE [LARGE SCALE GENOMIC DNA]</scope>
    <source>
        <strain evidence="3">cv. XIE 37</strain>
        <tissue evidence="2">Leaf</tissue>
    </source>
</reference>
<keyword evidence="1" id="KW-0812">Transmembrane</keyword>
<keyword evidence="1" id="KW-1133">Transmembrane helix</keyword>
<dbReference type="AlphaFoldDB" id="A0A7J7BXZ3"/>
<gene>
    <name evidence="2" type="ORF">HS088_TW22G00369</name>
</gene>
<feature type="transmembrane region" description="Helical" evidence="1">
    <location>
        <begin position="38"/>
        <end position="57"/>
    </location>
</feature>
<comment type="caution">
    <text evidence="2">The sequence shown here is derived from an EMBL/GenBank/DDBJ whole genome shotgun (WGS) entry which is preliminary data.</text>
</comment>
<evidence type="ECO:0000256" key="1">
    <source>
        <dbReference type="SAM" id="Phobius"/>
    </source>
</evidence>
<proteinExistence type="predicted"/>
<protein>
    <submittedName>
        <fullName evidence="2">Uncharacterized protein</fullName>
    </submittedName>
</protein>